<feature type="domain" description="Beta-lactamase-related" evidence="2">
    <location>
        <begin position="38"/>
        <end position="338"/>
    </location>
</feature>
<dbReference type="PANTHER" id="PTHR46825:SF7">
    <property type="entry name" value="D-ALANYL-D-ALANINE CARBOXYPEPTIDASE"/>
    <property type="match status" value="1"/>
</dbReference>
<evidence type="ECO:0000256" key="1">
    <source>
        <dbReference type="SAM" id="SignalP"/>
    </source>
</evidence>
<dbReference type="Proteomes" id="UP000184287">
    <property type="component" value="Unassembled WGS sequence"/>
</dbReference>
<dbReference type="EMBL" id="FQUQ01000001">
    <property type="protein sequence ID" value="SHE53602.1"/>
    <property type="molecule type" value="Genomic_DNA"/>
</dbReference>
<keyword evidence="1" id="KW-0732">Signal</keyword>
<dbReference type="AlphaFoldDB" id="A0A1M4U9Z8"/>
<dbReference type="InterPro" id="IPR050491">
    <property type="entry name" value="AmpC-like"/>
</dbReference>
<dbReference type="STRING" id="288992.SAMN04488522_101485"/>
<feature type="chain" id="PRO_5013041859" evidence="1">
    <location>
        <begin position="21"/>
        <end position="442"/>
    </location>
</feature>
<evidence type="ECO:0000313" key="3">
    <source>
        <dbReference type="EMBL" id="SHE53602.1"/>
    </source>
</evidence>
<sequence>MKKIFLSLLLISTCSHLLFSQEVNTAKLDSFFNALDRNNRAMGSFAISRKGKVVYQRSIGYASLEEQNKILASNVSQYRIGSITKVFTSVLIFQLIEQGKITLDTKLSKFFPQFPNAENITIENLLSHTSGLADYVNDPKDQIWITNPHTKAELLDVVAKGKIHFEPGKGMSYCNSGFLLLGYILEEITGQSYAKLIEKRISAKIGLKHTFSSKINNSGALEARPYAIAEPWKSVKDLYFPNIIGVGDILSTPTDMLTFINALTEGKLVSTNSFDLMKRFKSPGNTGMGLFGVPFNEKLGIGHSGGTRGTFSFLVKMEADDLAYAGCINGANFMPNDVTIAALVISYNQPYKIPVFLTAAELEPFLGNYSSAQHNLKISITQKSATLIGQATGQSPFVLSAIDKNKFEFMQSGISVEFNKEKQQMIFKQGGKTSLFEKEKPQ</sequence>
<dbReference type="InterPro" id="IPR012338">
    <property type="entry name" value="Beta-lactam/transpept-like"/>
</dbReference>
<dbReference type="OrthoDB" id="9793489at2"/>
<dbReference type="InterPro" id="IPR001466">
    <property type="entry name" value="Beta-lactam-related"/>
</dbReference>
<name>A0A1M4U9Z8_9SPHI</name>
<evidence type="ECO:0000313" key="4">
    <source>
        <dbReference type="Proteomes" id="UP000184287"/>
    </source>
</evidence>
<protein>
    <submittedName>
        <fullName evidence="3">CubicO group peptidase, beta-lactamase class C family</fullName>
    </submittedName>
</protein>
<reference evidence="4" key="1">
    <citation type="submission" date="2016-11" db="EMBL/GenBank/DDBJ databases">
        <authorList>
            <person name="Varghese N."/>
            <person name="Submissions S."/>
        </authorList>
    </citation>
    <scope>NUCLEOTIDE SEQUENCE [LARGE SCALE GENOMIC DNA]</scope>
    <source>
        <strain evidence="4">DSM 16990</strain>
    </source>
</reference>
<dbReference type="SUPFAM" id="SSF56601">
    <property type="entry name" value="beta-lactamase/transpeptidase-like"/>
    <property type="match status" value="1"/>
</dbReference>
<dbReference type="Pfam" id="PF00144">
    <property type="entry name" value="Beta-lactamase"/>
    <property type="match status" value="1"/>
</dbReference>
<dbReference type="Gene3D" id="3.40.710.10">
    <property type="entry name" value="DD-peptidase/beta-lactamase superfamily"/>
    <property type="match status" value="1"/>
</dbReference>
<dbReference type="PANTHER" id="PTHR46825">
    <property type="entry name" value="D-ALANYL-D-ALANINE-CARBOXYPEPTIDASE/ENDOPEPTIDASE AMPH"/>
    <property type="match status" value="1"/>
</dbReference>
<gene>
    <name evidence="3" type="ORF">SAMN04488522_101485</name>
</gene>
<evidence type="ECO:0000259" key="2">
    <source>
        <dbReference type="Pfam" id="PF00144"/>
    </source>
</evidence>
<proteinExistence type="predicted"/>
<keyword evidence="4" id="KW-1185">Reference proteome</keyword>
<organism evidence="3 4">
    <name type="scientific">Pedobacter caeni</name>
    <dbReference type="NCBI Taxonomy" id="288992"/>
    <lineage>
        <taxon>Bacteria</taxon>
        <taxon>Pseudomonadati</taxon>
        <taxon>Bacteroidota</taxon>
        <taxon>Sphingobacteriia</taxon>
        <taxon>Sphingobacteriales</taxon>
        <taxon>Sphingobacteriaceae</taxon>
        <taxon>Pedobacter</taxon>
    </lineage>
</organism>
<accession>A0A1M4U9Z8</accession>
<feature type="signal peptide" evidence="1">
    <location>
        <begin position="1"/>
        <end position="20"/>
    </location>
</feature>
<dbReference type="RefSeq" id="WP_073226915.1">
    <property type="nucleotide sequence ID" value="NZ_FQUQ01000001.1"/>
</dbReference>